<feature type="signal peptide" evidence="5">
    <location>
        <begin position="1"/>
        <end position="25"/>
    </location>
</feature>
<evidence type="ECO:0000256" key="3">
    <source>
        <dbReference type="ARBA" id="ARBA00023002"/>
    </source>
</evidence>
<dbReference type="InterPro" id="IPR002227">
    <property type="entry name" value="Tyrosinase_Cu-bd"/>
</dbReference>
<evidence type="ECO:0000256" key="2">
    <source>
        <dbReference type="ARBA" id="ARBA00022723"/>
    </source>
</evidence>
<comment type="caution">
    <text evidence="8">The sequence shown here is derived from an EMBL/GenBank/DDBJ whole genome shotgun (WGS) entry which is preliminary data.</text>
</comment>
<proteinExistence type="predicted"/>
<dbReference type="AlphaFoldDB" id="W9C785"/>
<dbReference type="Proteomes" id="UP000019487">
    <property type="component" value="Unassembled WGS sequence"/>
</dbReference>
<dbReference type="InterPro" id="IPR008922">
    <property type="entry name" value="Di-copper_centre_dom_sf"/>
</dbReference>
<feature type="domain" description="Tyrosinase copper-binding" evidence="7">
    <location>
        <begin position="282"/>
        <end position="293"/>
    </location>
</feature>
<feature type="domain" description="Tyrosinase copper-binding" evidence="6">
    <location>
        <begin position="136"/>
        <end position="153"/>
    </location>
</feature>
<dbReference type="SUPFAM" id="SSF48056">
    <property type="entry name" value="Di-copper centre-containing domain"/>
    <property type="match status" value="1"/>
</dbReference>
<evidence type="ECO:0000256" key="1">
    <source>
        <dbReference type="ARBA" id="ARBA00001973"/>
    </source>
</evidence>
<evidence type="ECO:0000313" key="8">
    <source>
        <dbReference type="EMBL" id="ESZ91618.1"/>
    </source>
</evidence>
<gene>
    <name evidence="8" type="ORF">SBOR_7980</name>
</gene>
<dbReference type="GO" id="GO:0004497">
    <property type="term" value="F:monooxygenase activity"/>
    <property type="evidence" value="ECO:0007669"/>
    <property type="project" value="UniProtKB-KW"/>
</dbReference>
<sequence length="552" mass="60845">MVFFRRASIVFVTIAGVVLSRTAQAIPKPQDQRPRGYDYGVDIGALLKRDVTHISTTGVPYTGSSASIPVRQEIRDLEKDADLWELYILGVSMMQTINQSDIRSWYQISGIHGRPYLPYDGVQATPGDENNGYCTHVSILFPTWHRPYLALYEVVSPLRDDERDCIDSLQQVLHSVISFIAEQYPIGAERERYTAAAGNFRIPYWDWAVVPAAGQSVLPASVTTPTIAVLLSMALPVTFSNKAWITAASPGDFDSIEFLHDQIHGLTGSGGHMSYVDYSAFDPLFFLHHSMIDRCFAIWQTLNPESYATAKEASYSTFTMTAGSIQDVSTPLKPFYDAGGSNFYSSSEVVSTETFGYAYPEILKGGNTTTQAIKAINRLYGITAPAKTVSRRTNPELSSRITKKYALAKSFFVHVFLGPFKDDPSIWTFEPNLIGTHCVFAKLSTFGSAAADPNQLVTGTIPLTSALLDDISQGLLSSLNHEDVEPYLKKNLKYRITLLDDTEIENSAVPSLIITVVSAVVQKSTVDHELPKWGPMISHMELSTGASNSTKI</sequence>
<evidence type="ECO:0000256" key="4">
    <source>
        <dbReference type="ARBA" id="ARBA00023033"/>
    </source>
</evidence>
<dbReference type="Gene3D" id="2.60.310.20">
    <property type="match status" value="1"/>
</dbReference>
<dbReference type="PROSITE" id="PS00497">
    <property type="entry name" value="TYROSINASE_1"/>
    <property type="match status" value="1"/>
</dbReference>
<feature type="chain" id="PRO_5004921673" description="Tyrosinase copper-binding domain-containing protein" evidence="5">
    <location>
        <begin position="26"/>
        <end position="552"/>
    </location>
</feature>
<comment type="cofactor">
    <cofactor evidence="1">
        <name>Cu(2+)</name>
        <dbReference type="ChEBI" id="CHEBI:29036"/>
    </cofactor>
</comment>
<dbReference type="PROSITE" id="PS00498">
    <property type="entry name" value="TYROSINASE_2"/>
    <property type="match status" value="1"/>
</dbReference>
<evidence type="ECO:0000313" key="9">
    <source>
        <dbReference type="Proteomes" id="UP000019487"/>
    </source>
</evidence>
<dbReference type="HOGENOM" id="CLU_013691_3_0_1"/>
<keyword evidence="3" id="KW-0560">Oxidoreductase</keyword>
<name>W9C785_SCLBF</name>
<dbReference type="Pfam" id="PF00264">
    <property type="entry name" value="Tyrosinase"/>
    <property type="match status" value="2"/>
</dbReference>
<dbReference type="Pfam" id="PF18132">
    <property type="entry name" value="Tyrosinase_C"/>
    <property type="match status" value="1"/>
</dbReference>
<dbReference type="PANTHER" id="PTHR11474">
    <property type="entry name" value="TYROSINASE FAMILY MEMBER"/>
    <property type="match status" value="1"/>
</dbReference>
<keyword evidence="9" id="KW-1185">Reference proteome</keyword>
<organism evidence="8 9">
    <name type="scientific">Sclerotinia borealis (strain F-4128)</name>
    <dbReference type="NCBI Taxonomy" id="1432307"/>
    <lineage>
        <taxon>Eukaryota</taxon>
        <taxon>Fungi</taxon>
        <taxon>Dikarya</taxon>
        <taxon>Ascomycota</taxon>
        <taxon>Pezizomycotina</taxon>
        <taxon>Leotiomycetes</taxon>
        <taxon>Helotiales</taxon>
        <taxon>Sclerotiniaceae</taxon>
        <taxon>Sclerotinia</taxon>
    </lineage>
</organism>
<reference evidence="8 9" key="1">
    <citation type="journal article" date="2014" name="Genome Announc.">
        <title>Draft genome sequence of Sclerotinia borealis, a psychrophilic plant pathogenic fungus.</title>
        <authorList>
            <person name="Mardanov A.V."/>
            <person name="Beletsky A.V."/>
            <person name="Kadnikov V.V."/>
            <person name="Ignatov A.N."/>
            <person name="Ravin N.V."/>
        </authorList>
    </citation>
    <scope>NUCLEOTIDE SEQUENCE [LARGE SCALE GENOMIC DNA]</scope>
    <source>
        <strain evidence="9">F-4157</strain>
    </source>
</reference>
<evidence type="ECO:0000256" key="5">
    <source>
        <dbReference type="SAM" id="SignalP"/>
    </source>
</evidence>
<dbReference type="OrthoDB" id="6132182at2759"/>
<keyword evidence="5" id="KW-0732">Signal</keyword>
<dbReference type="Gene3D" id="1.10.1280.10">
    <property type="entry name" value="Di-copper center containing domain from catechol oxidase"/>
    <property type="match status" value="2"/>
</dbReference>
<dbReference type="EMBL" id="AYSA01000476">
    <property type="protein sequence ID" value="ESZ91618.1"/>
    <property type="molecule type" value="Genomic_DNA"/>
</dbReference>
<keyword evidence="4" id="KW-0503">Monooxygenase</keyword>
<dbReference type="STRING" id="1432307.W9C785"/>
<keyword evidence="2" id="KW-0479">Metal-binding</keyword>
<dbReference type="PRINTS" id="PR00092">
    <property type="entry name" value="TYROSINASE"/>
</dbReference>
<protein>
    <recommendedName>
        <fullName evidence="6 7">Tyrosinase copper-binding domain-containing protein</fullName>
    </recommendedName>
</protein>
<dbReference type="InterPro" id="IPR041640">
    <property type="entry name" value="Tyrosinase_C"/>
</dbReference>
<evidence type="ECO:0000259" key="7">
    <source>
        <dbReference type="PROSITE" id="PS00498"/>
    </source>
</evidence>
<dbReference type="PANTHER" id="PTHR11474:SF32">
    <property type="entry name" value="TYROSINASE"/>
    <property type="match status" value="1"/>
</dbReference>
<dbReference type="InterPro" id="IPR050316">
    <property type="entry name" value="Tyrosinase/Hemocyanin"/>
</dbReference>
<evidence type="ECO:0000259" key="6">
    <source>
        <dbReference type="PROSITE" id="PS00497"/>
    </source>
</evidence>
<accession>W9C785</accession>
<dbReference type="GO" id="GO:0046872">
    <property type="term" value="F:metal ion binding"/>
    <property type="evidence" value="ECO:0007669"/>
    <property type="project" value="UniProtKB-KW"/>
</dbReference>